<dbReference type="Proteomes" id="UP000887540">
    <property type="component" value="Unplaced"/>
</dbReference>
<proteinExistence type="predicted"/>
<organism evidence="2 3">
    <name type="scientific">Acrobeloides nanus</name>
    <dbReference type="NCBI Taxonomy" id="290746"/>
    <lineage>
        <taxon>Eukaryota</taxon>
        <taxon>Metazoa</taxon>
        <taxon>Ecdysozoa</taxon>
        <taxon>Nematoda</taxon>
        <taxon>Chromadorea</taxon>
        <taxon>Rhabditida</taxon>
        <taxon>Tylenchina</taxon>
        <taxon>Cephalobomorpha</taxon>
        <taxon>Cephaloboidea</taxon>
        <taxon>Cephalobidae</taxon>
        <taxon>Acrobeloides</taxon>
    </lineage>
</organism>
<keyword evidence="1" id="KW-0732">Signal</keyword>
<evidence type="ECO:0000256" key="1">
    <source>
        <dbReference type="SAM" id="SignalP"/>
    </source>
</evidence>
<keyword evidence="2" id="KW-1185">Reference proteome</keyword>
<protein>
    <submittedName>
        <fullName evidence="3">Uncharacterized protein</fullName>
    </submittedName>
</protein>
<reference evidence="3" key="1">
    <citation type="submission" date="2022-11" db="UniProtKB">
        <authorList>
            <consortium name="WormBaseParasite"/>
        </authorList>
    </citation>
    <scope>IDENTIFICATION</scope>
</reference>
<dbReference type="AlphaFoldDB" id="A0A914CG27"/>
<sequence length="74" mass="8441">MANAKKQLLIAYFSLFSLIVLAQGKIEEAAMDLDGAVDVQKREADDVVAIKTDQNRASRLKRQYCWCIWCEFCP</sequence>
<accession>A0A914CG27</accession>
<feature type="chain" id="PRO_5036698417" evidence="1">
    <location>
        <begin position="25"/>
        <end position="74"/>
    </location>
</feature>
<evidence type="ECO:0000313" key="2">
    <source>
        <dbReference type="Proteomes" id="UP000887540"/>
    </source>
</evidence>
<dbReference type="WBParaSite" id="ACRNAN_scaffold10479.g23393.t1">
    <property type="protein sequence ID" value="ACRNAN_scaffold10479.g23393.t1"/>
    <property type="gene ID" value="ACRNAN_scaffold10479.g23393"/>
</dbReference>
<name>A0A914CG27_9BILA</name>
<evidence type="ECO:0000313" key="3">
    <source>
        <dbReference type="WBParaSite" id="ACRNAN_scaffold10479.g23393.t1"/>
    </source>
</evidence>
<feature type="signal peptide" evidence="1">
    <location>
        <begin position="1"/>
        <end position="24"/>
    </location>
</feature>